<dbReference type="STRING" id="396588.Tgr7_1809"/>
<name>B8GSI7_THISH</name>
<dbReference type="Pfam" id="PF08972">
    <property type="entry name" value="DUF1902"/>
    <property type="match status" value="1"/>
</dbReference>
<dbReference type="Gene3D" id="3.30.2390.10">
    <property type="entry name" value="TTHA1013-like"/>
    <property type="match status" value="1"/>
</dbReference>
<evidence type="ECO:0000313" key="2">
    <source>
        <dbReference type="EMBL" id="ACL72891.1"/>
    </source>
</evidence>
<proteinExistence type="predicted"/>
<dbReference type="HOGENOM" id="CLU_175518_0_0_6"/>
<dbReference type="InterPro" id="IPR015066">
    <property type="entry name" value="DUF1902"/>
</dbReference>
<dbReference type="EMBL" id="CP001339">
    <property type="protein sequence ID" value="ACL72891.1"/>
    <property type="molecule type" value="Genomic_DNA"/>
</dbReference>
<dbReference type="RefSeq" id="WP_012638373.1">
    <property type="nucleotide sequence ID" value="NC_011901.1"/>
</dbReference>
<sequence>MSAIRVNALWDPDAKVWTAESDDVPGLVTEADTVEALTEKLRILIPELLEANGITPQTDDDELPFDVIAHRHDSVRLAS</sequence>
<dbReference type="Proteomes" id="UP000002383">
    <property type="component" value="Chromosome"/>
</dbReference>
<evidence type="ECO:0000313" key="3">
    <source>
        <dbReference type="Proteomes" id="UP000002383"/>
    </source>
</evidence>
<accession>B8GSI7</accession>
<dbReference type="AlphaFoldDB" id="B8GSI7"/>
<dbReference type="eggNOG" id="ENOG5033E6G">
    <property type="taxonomic scope" value="Bacteria"/>
</dbReference>
<keyword evidence="3" id="KW-1185">Reference proteome</keyword>
<reference evidence="2 3" key="1">
    <citation type="journal article" date="2011" name="Stand. Genomic Sci.">
        <title>Complete genome sequence of 'Thioalkalivibrio sulfidophilus' HL-EbGr7.</title>
        <authorList>
            <person name="Muyzer G."/>
            <person name="Sorokin D.Y."/>
            <person name="Mavromatis K."/>
            <person name="Lapidus A."/>
            <person name="Clum A."/>
            <person name="Ivanova N."/>
            <person name="Pati A."/>
            <person name="d'Haeseleer P."/>
            <person name="Woyke T."/>
            <person name="Kyrpides N.C."/>
        </authorList>
    </citation>
    <scope>NUCLEOTIDE SEQUENCE [LARGE SCALE GENOMIC DNA]</scope>
    <source>
        <strain evidence="2 3">HL-EbGR7</strain>
    </source>
</reference>
<organism evidence="2 3">
    <name type="scientific">Thioalkalivibrio sulfidiphilus (strain HL-EbGR7)</name>
    <dbReference type="NCBI Taxonomy" id="396588"/>
    <lineage>
        <taxon>Bacteria</taxon>
        <taxon>Pseudomonadati</taxon>
        <taxon>Pseudomonadota</taxon>
        <taxon>Gammaproteobacteria</taxon>
        <taxon>Chromatiales</taxon>
        <taxon>Ectothiorhodospiraceae</taxon>
        <taxon>Thioalkalivibrio</taxon>
    </lineage>
</organism>
<evidence type="ECO:0000259" key="1">
    <source>
        <dbReference type="Pfam" id="PF08972"/>
    </source>
</evidence>
<dbReference type="KEGG" id="tgr:Tgr7_1809"/>
<dbReference type="OrthoDB" id="361917at2"/>
<gene>
    <name evidence="2" type="ordered locus">Tgr7_1809</name>
</gene>
<feature type="domain" description="DUF1902" evidence="1">
    <location>
        <begin position="5"/>
        <end position="70"/>
    </location>
</feature>
<protein>
    <recommendedName>
        <fullName evidence="1">DUF1902 domain-containing protein</fullName>
    </recommendedName>
</protein>
<dbReference type="InterPro" id="IPR035069">
    <property type="entry name" value="TTHA1013/TTHA0281-like"/>
</dbReference>
<dbReference type="SUPFAM" id="SSF143100">
    <property type="entry name" value="TTHA1013/TTHA0281-like"/>
    <property type="match status" value="1"/>
</dbReference>